<evidence type="ECO:0000256" key="6">
    <source>
        <dbReference type="ARBA" id="ARBA00047512"/>
    </source>
</evidence>
<dbReference type="FunFam" id="3.20.20.190:FF:000011">
    <property type="entry name" value="Glycerophosphodiester phosphodiesterase GDPDL3"/>
    <property type="match status" value="1"/>
</dbReference>
<protein>
    <recommendedName>
        <fullName evidence="1">glycerophosphodiester phosphodiesterase</fullName>
        <ecNumber evidence="1">3.1.4.46</ecNumber>
    </recommendedName>
</protein>
<accession>A0A835HS14</accession>
<sequence length="801" mass="87224">PKCRASRSQTDVTFLSLINKASTCSLASSHVSVAALHFSASLWYWEPSLLAAIGSHVHVPAKHQQVLTPPDDPSVPKWLTLRGNRPLVVARGGFSGLFPDSSQPAYNLAVTTALPDVVLYCELQLTKDSQGLCKTDIRLDNSTNIATVYPKREKTYDVNGQQVRGWFAVDFTEKELFQSEVSLVQPILSRPDIFDNVLPFSTVQDIRGLKPPSFWLSVPYNMFYKLHNVNAEKFVLETSKSVIINYLSSPEIAFLKSIGGKINKIKTKLIFQFLKGDAVEPTTKQEYSAILKDLASIKTFASGILVPKEYIWPTNADKYLEAPTSLVSDAHKLGLEVFAAGFANDMPGSFNYSYDPTKEYLQFVDNSEFAVDGVLTDFPPTASEAIACLAHNQKMLAVRGPLVISHNGASGVYAASSDLAYQQAIRDGADAIDCSVQMSKDGIPFCLASVDLSGDTTAVTTFMARGSLVPEIQSKTGIFSFDLTASEIQSLKPQIAVPEETLLPRNPANKNNGKLLTLAEFLDLAKASKSVGILINIENAPYLASKKGLSVVDAVSKALANASYDVIVTQQVYIQSDDTSVLSSFKNVSSYKKILTIREEIGDVPKQSLDEIKKFADTVELRRPSLIQSTDDGFILNFTKVVQKMHSANISVFVAVLRNEYTVIAFDFFSDPIIEIATYVQRLEVDGIVTEFPATATSYKRSPCTDTRSQNAPYNILPAEPRALLAAAEVEPPAEAPAPTLKPSDVTDPPLPAVLQTTANSAVTEPAKAPAQNGQPANTANLGLSLVLTMIFSLLSLCYYH</sequence>
<evidence type="ECO:0000259" key="7">
    <source>
        <dbReference type="PROSITE" id="PS51704"/>
    </source>
</evidence>
<reference evidence="8 9" key="1">
    <citation type="submission" date="2020-10" db="EMBL/GenBank/DDBJ databases">
        <title>The Coptis chinensis genome and diversification of protoberbering-type alkaloids.</title>
        <authorList>
            <person name="Wang B."/>
            <person name="Shu S."/>
            <person name="Song C."/>
            <person name="Liu Y."/>
        </authorList>
    </citation>
    <scope>NUCLEOTIDE SEQUENCE [LARGE SCALE GENOMIC DNA]</scope>
    <source>
        <strain evidence="8">HL-2020</strain>
        <tissue evidence="8">Leaf</tissue>
    </source>
</reference>
<dbReference type="InterPro" id="IPR017946">
    <property type="entry name" value="PLC-like_Pdiesterase_TIM-brl"/>
</dbReference>
<comment type="caution">
    <text evidence="8">The sequence shown here is derived from an EMBL/GenBank/DDBJ whole genome shotgun (WGS) entry which is preliminary data.</text>
</comment>
<keyword evidence="9" id="KW-1185">Reference proteome</keyword>
<feature type="domain" description="GP-PDE" evidence="7">
    <location>
        <begin position="401"/>
        <end position="700"/>
    </location>
</feature>
<dbReference type="InterPro" id="IPR030395">
    <property type="entry name" value="GP_PDE_dom"/>
</dbReference>
<dbReference type="CDD" id="cd08604">
    <property type="entry name" value="GDPD_SHV3_repeat_2"/>
    <property type="match status" value="1"/>
</dbReference>
<dbReference type="GO" id="GO:0006629">
    <property type="term" value="P:lipid metabolic process"/>
    <property type="evidence" value="ECO:0007669"/>
    <property type="project" value="InterPro"/>
</dbReference>
<dbReference type="GO" id="GO:0006071">
    <property type="term" value="P:glycerol metabolic process"/>
    <property type="evidence" value="ECO:0007669"/>
    <property type="project" value="UniProtKB-KW"/>
</dbReference>
<dbReference type="EC" id="3.1.4.46" evidence="1"/>
<keyword evidence="2" id="KW-0732">Signal</keyword>
<evidence type="ECO:0000256" key="2">
    <source>
        <dbReference type="ARBA" id="ARBA00022729"/>
    </source>
</evidence>
<organism evidence="8 9">
    <name type="scientific">Coptis chinensis</name>
    <dbReference type="NCBI Taxonomy" id="261450"/>
    <lineage>
        <taxon>Eukaryota</taxon>
        <taxon>Viridiplantae</taxon>
        <taxon>Streptophyta</taxon>
        <taxon>Embryophyta</taxon>
        <taxon>Tracheophyta</taxon>
        <taxon>Spermatophyta</taxon>
        <taxon>Magnoliopsida</taxon>
        <taxon>Ranunculales</taxon>
        <taxon>Ranunculaceae</taxon>
        <taxon>Coptidoideae</taxon>
        <taxon>Coptis</taxon>
    </lineage>
</organism>
<dbReference type="SUPFAM" id="SSF51695">
    <property type="entry name" value="PLC-like phosphodiesterases"/>
    <property type="match status" value="2"/>
</dbReference>
<dbReference type="GO" id="GO:0008889">
    <property type="term" value="F:glycerophosphodiester phosphodiesterase activity"/>
    <property type="evidence" value="ECO:0007669"/>
    <property type="project" value="UniProtKB-EC"/>
</dbReference>
<name>A0A835HS14_9MAGN</name>
<dbReference type="FunFam" id="3.20.20.190:FF:000013">
    <property type="entry name" value="Glycerophosphodiester phosphodiesterase GDPDL3"/>
    <property type="match status" value="1"/>
</dbReference>
<dbReference type="Pfam" id="PF03009">
    <property type="entry name" value="GDPD"/>
    <property type="match status" value="1"/>
</dbReference>
<dbReference type="PANTHER" id="PTHR43620:SF44">
    <property type="entry name" value="GLYCEROPHOSPHODIESTER PHOSPHODIESTERASE GDPDL6-RELATED"/>
    <property type="match status" value="1"/>
</dbReference>
<feature type="non-terminal residue" evidence="8">
    <location>
        <position position="801"/>
    </location>
</feature>
<dbReference type="CDD" id="cd08603">
    <property type="entry name" value="GDPD_SHV3_repeat_1"/>
    <property type="match status" value="1"/>
</dbReference>
<evidence type="ECO:0000256" key="5">
    <source>
        <dbReference type="ARBA" id="ARBA00023180"/>
    </source>
</evidence>
<dbReference type="Gene3D" id="3.20.20.190">
    <property type="entry name" value="Phosphatidylinositol (PI) phosphodiesterase"/>
    <property type="match status" value="2"/>
</dbReference>
<dbReference type="PROSITE" id="PS51704">
    <property type="entry name" value="GP_PDE"/>
    <property type="match status" value="2"/>
</dbReference>
<keyword evidence="3" id="KW-0319">Glycerol metabolism</keyword>
<evidence type="ECO:0000313" key="9">
    <source>
        <dbReference type="Proteomes" id="UP000631114"/>
    </source>
</evidence>
<keyword evidence="4" id="KW-0378">Hydrolase</keyword>
<dbReference type="PANTHER" id="PTHR43620">
    <property type="entry name" value="GLYCEROPHOSPHORYL DIESTER PHOSPHODIESTERASE"/>
    <property type="match status" value="1"/>
</dbReference>
<evidence type="ECO:0000256" key="3">
    <source>
        <dbReference type="ARBA" id="ARBA00022798"/>
    </source>
</evidence>
<evidence type="ECO:0000313" key="8">
    <source>
        <dbReference type="EMBL" id="KAF9603198.1"/>
    </source>
</evidence>
<dbReference type="AlphaFoldDB" id="A0A835HS14"/>
<evidence type="ECO:0000256" key="1">
    <source>
        <dbReference type="ARBA" id="ARBA00012247"/>
    </source>
</evidence>
<comment type="catalytic activity">
    <reaction evidence="6">
        <text>a sn-glycero-3-phosphodiester + H2O = an alcohol + sn-glycerol 3-phosphate + H(+)</text>
        <dbReference type="Rhea" id="RHEA:12969"/>
        <dbReference type="ChEBI" id="CHEBI:15377"/>
        <dbReference type="ChEBI" id="CHEBI:15378"/>
        <dbReference type="ChEBI" id="CHEBI:30879"/>
        <dbReference type="ChEBI" id="CHEBI:57597"/>
        <dbReference type="ChEBI" id="CHEBI:83408"/>
        <dbReference type="EC" id="3.1.4.46"/>
    </reaction>
</comment>
<feature type="domain" description="GP-PDE" evidence="7">
    <location>
        <begin position="86"/>
        <end position="386"/>
    </location>
</feature>
<dbReference type="Proteomes" id="UP000631114">
    <property type="component" value="Unassembled WGS sequence"/>
</dbReference>
<dbReference type="EMBL" id="JADFTS010000006">
    <property type="protein sequence ID" value="KAF9603198.1"/>
    <property type="molecule type" value="Genomic_DNA"/>
</dbReference>
<evidence type="ECO:0000256" key="4">
    <source>
        <dbReference type="ARBA" id="ARBA00022801"/>
    </source>
</evidence>
<proteinExistence type="predicted"/>
<dbReference type="OrthoDB" id="1058301at2759"/>
<keyword evidence="5" id="KW-0325">Glycoprotein</keyword>
<gene>
    <name evidence="8" type="ORF">IFM89_034531</name>
</gene>